<proteinExistence type="inferred from homology"/>
<feature type="transmembrane region" description="Helical" evidence="9">
    <location>
        <begin position="36"/>
        <end position="55"/>
    </location>
</feature>
<geneLocation type="mitochondrion" evidence="11"/>
<evidence type="ECO:0000256" key="1">
    <source>
        <dbReference type="ARBA" id="ARBA00004141"/>
    </source>
</evidence>
<dbReference type="EMBL" id="MN528027">
    <property type="protein sequence ID" value="QID02654.1"/>
    <property type="molecule type" value="Genomic_DNA"/>
</dbReference>
<feature type="transmembrane region" description="Helical" evidence="9">
    <location>
        <begin position="262"/>
        <end position="285"/>
    </location>
</feature>
<keyword evidence="8 11" id="KW-0496">Mitochondrion</keyword>
<evidence type="ECO:0000256" key="7">
    <source>
        <dbReference type="ARBA" id="ARBA00023136"/>
    </source>
</evidence>
<dbReference type="GO" id="GO:0005739">
    <property type="term" value="C:mitochondrion"/>
    <property type="evidence" value="ECO:0007669"/>
    <property type="project" value="TreeGrafter"/>
</dbReference>
<dbReference type="Pfam" id="PF00510">
    <property type="entry name" value="COX3"/>
    <property type="match status" value="1"/>
</dbReference>
<feature type="transmembrane region" description="Helical" evidence="9">
    <location>
        <begin position="62"/>
        <end position="82"/>
    </location>
</feature>
<dbReference type="InterPro" id="IPR033945">
    <property type="entry name" value="Cyt_c_oxase_su3_dom"/>
</dbReference>
<dbReference type="InterPro" id="IPR013833">
    <property type="entry name" value="Cyt_c_oxidase_su3_a-hlx"/>
</dbReference>
<dbReference type="PANTHER" id="PTHR11403">
    <property type="entry name" value="CYTOCHROME C OXIDASE SUBUNIT III"/>
    <property type="match status" value="1"/>
</dbReference>
<dbReference type="Gene3D" id="1.10.287.70">
    <property type="match status" value="1"/>
</dbReference>
<feature type="domain" description="Heme-copper oxidase subunit III family profile" evidence="10">
    <location>
        <begin position="24"/>
        <end position="284"/>
    </location>
</feature>
<evidence type="ECO:0000313" key="11">
    <source>
        <dbReference type="EMBL" id="QID02654.1"/>
    </source>
</evidence>
<dbReference type="Gene3D" id="1.20.120.80">
    <property type="entry name" value="Cytochrome c oxidase, subunit III, four-helix bundle"/>
    <property type="match status" value="1"/>
</dbReference>
<sequence length="293" mass="32793">MLVGLSMKGAFSKSLGSLSKEWKPGSGYHVIVASPWPIMVSLGSFSLALGFINFVHGKGSCSVMCVVFGFLVVGYSVLNWILDLITEATHLGTHTSLVVRGLKLGFWLFLISEAFFFVGFFWAWFHCSIGNISSSCMWPPRPIRPLSPWGVPALNTALLSLSGYAAQWALKGLRQNSRMMTMCLLSFSITVGVFFMAVQLGEYKHSSFSLSDGAFGSTFYMITGLHGLHVICGLVGLSIQLLRVFYHHFSGVKKSTGLKYTVYYWHFVDVVWVFLFLLVYVWPYYNWLGIKFM</sequence>
<evidence type="ECO:0000256" key="9">
    <source>
        <dbReference type="SAM" id="Phobius"/>
    </source>
</evidence>
<evidence type="ECO:0000256" key="3">
    <source>
        <dbReference type="ARBA" id="ARBA00015944"/>
    </source>
</evidence>
<reference evidence="11" key="1">
    <citation type="submission" date="2019-09" db="EMBL/GenBank/DDBJ databases">
        <title>Unorthodox features in two venerid bivalves with doubly uniparental inheritance of mitochondria.</title>
        <authorList>
            <person name="Capt C."/>
            <person name="Bouvet K."/>
            <person name="Guerra D."/>
            <person name="Robicheau B.M."/>
            <person name="Stewart D.T."/>
            <person name="Pante E."/>
            <person name="Breton S."/>
        </authorList>
    </citation>
    <scope>NUCLEOTIDE SEQUENCE</scope>
</reference>
<feature type="transmembrane region" description="Helical" evidence="9">
    <location>
        <begin position="219"/>
        <end position="242"/>
    </location>
</feature>
<dbReference type="PROSITE" id="PS50253">
    <property type="entry name" value="COX3"/>
    <property type="match status" value="1"/>
</dbReference>
<dbReference type="GO" id="GO:0006123">
    <property type="term" value="P:mitochondrial electron transport, cytochrome c to oxygen"/>
    <property type="evidence" value="ECO:0007669"/>
    <property type="project" value="TreeGrafter"/>
</dbReference>
<evidence type="ECO:0000256" key="8">
    <source>
        <dbReference type="RuleBase" id="RU003375"/>
    </source>
</evidence>
<evidence type="ECO:0000256" key="2">
    <source>
        <dbReference type="ARBA" id="ARBA00010581"/>
    </source>
</evidence>
<dbReference type="InterPro" id="IPR035973">
    <property type="entry name" value="Cyt_c_oxidase_su3-like_sf"/>
</dbReference>
<keyword evidence="4 8" id="KW-0812">Transmembrane</keyword>
<dbReference type="InterPro" id="IPR024791">
    <property type="entry name" value="Cyt_c/ubiquinol_Oxase_su3"/>
</dbReference>
<comment type="subcellular location">
    <subcellularLocation>
        <location evidence="1">Membrane</location>
        <topology evidence="1">Multi-pass membrane protein</topology>
    </subcellularLocation>
</comment>
<dbReference type="GO" id="GO:0004129">
    <property type="term" value="F:cytochrome-c oxidase activity"/>
    <property type="evidence" value="ECO:0007669"/>
    <property type="project" value="InterPro"/>
</dbReference>
<feature type="transmembrane region" description="Helical" evidence="9">
    <location>
        <begin position="179"/>
        <end position="198"/>
    </location>
</feature>
<accession>A0A6H2U252</accession>
<dbReference type="AlphaFoldDB" id="A0A6H2U252"/>
<dbReference type="GO" id="GO:0016020">
    <property type="term" value="C:membrane"/>
    <property type="evidence" value="ECO:0007669"/>
    <property type="project" value="UniProtKB-SubCell"/>
</dbReference>
<gene>
    <name evidence="11" type="primary">COX3</name>
</gene>
<evidence type="ECO:0000259" key="10">
    <source>
        <dbReference type="PROSITE" id="PS50253"/>
    </source>
</evidence>
<evidence type="ECO:0000256" key="6">
    <source>
        <dbReference type="ARBA" id="ARBA00022989"/>
    </source>
</evidence>
<protein>
    <recommendedName>
        <fullName evidence="3 8">Cytochrome c oxidase subunit 3</fullName>
    </recommendedName>
</protein>
<evidence type="ECO:0000256" key="4">
    <source>
        <dbReference type="ARBA" id="ARBA00022692"/>
    </source>
</evidence>
<feature type="transmembrane region" description="Helical" evidence="9">
    <location>
        <begin position="104"/>
        <end position="125"/>
    </location>
</feature>
<keyword evidence="5" id="KW-1278">Translocase</keyword>
<dbReference type="PANTHER" id="PTHR11403:SF7">
    <property type="entry name" value="CYTOCHROME C OXIDASE SUBUNIT 3"/>
    <property type="match status" value="1"/>
</dbReference>
<evidence type="ECO:0000256" key="5">
    <source>
        <dbReference type="ARBA" id="ARBA00022967"/>
    </source>
</evidence>
<keyword evidence="6 9" id="KW-1133">Transmembrane helix</keyword>
<dbReference type="CDD" id="cd01665">
    <property type="entry name" value="Cyt_c_Oxidase_III"/>
    <property type="match status" value="1"/>
</dbReference>
<organism evidence="11">
    <name type="scientific">Scrobicularia plana</name>
    <dbReference type="NCBI Taxonomy" id="665965"/>
    <lineage>
        <taxon>Eukaryota</taxon>
        <taxon>Metazoa</taxon>
        <taxon>Spiralia</taxon>
        <taxon>Lophotrochozoa</taxon>
        <taxon>Mollusca</taxon>
        <taxon>Bivalvia</taxon>
        <taxon>Autobranchia</taxon>
        <taxon>Heteroconchia</taxon>
        <taxon>Euheterodonta</taxon>
        <taxon>Imparidentia</taxon>
        <taxon>Neoheterodontei</taxon>
        <taxon>Cardiida</taxon>
        <taxon>Tellinoidea</taxon>
        <taxon>Scrobiculariidae</taxon>
        <taxon>Scrobicularia</taxon>
    </lineage>
</organism>
<comment type="similarity">
    <text evidence="2 8">Belongs to the cytochrome c oxidase subunit 3 family.</text>
</comment>
<dbReference type="SUPFAM" id="SSF81452">
    <property type="entry name" value="Cytochrome c oxidase subunit III-like"/>
    <property type="match status" value="1"/>
</dbReference>
<comment type="function">
    <text evidence="8">Component of the cytochrome c oxidase, the last enzyme in the mitochondrial electron transport chain which drives oxidative phosphorylation. The respiratory chain contains 3 multisubunit complexes succinate dehydrogenase (complex II, CII), ubiquinol-cytochrome c oxidoreductase (cytochrome b-c1 complex, complex III, CIII) and cytochrome c oxidase (complex IV, CIV), that cooperate to transfer electrons derived from NADH and succinate to molecular oxygen, creating an electrochemical gradient over the inner membrane that drives transmembrane transport and the ATP synthase. Cytochrome c oxidase is the component of the respiratory chain that catalyzes the reduction of oxygen to water. Electrons originating from reduced cytochrome c in the intermembrane space (IMS) are transferred via the dinuclear copper A center (CU(A)) of subunit 2 and heme A of subunit 1 to the active site in subunit 1, a binuclear center (BNC) formed by heme A3 and copper B (CU(B)). The BNC reduces molecular oxygen to 2 water molecules using 4 electrons from cytochrome c in the IMS and 4 protons from the mitochondrial matrix.</text>
</comment>
<keyword evidence="7 9" id="KW-0472">Membrane</keyword>
<name>A0A6H2U252_9BIVA</name>
<dbReference type="InterPro" id="IPR000298">
    <property type="entry name" value="Cyt_c_oxidase-like_su3"/>
</dbReference>